<dbReference type="Proteomes" id="UP001473302">
    <property type="component" value="Unassembled WGS sequence"/>
</dbReference>
<reference evidence="1 2" key="1">
    <citation type="submission" date="2024-04" db="EMBL/GenBank/DDBJ databases">
        <title>genome sequences of Mucor flavus KT1a and Helicostylum pulchrum KT1b strains isolated from the surface of a dry-aged beef.</title>
        <authorList>
            <person name="Toyotome T."/>
            <person name="Hosono M."/>
            <person name="Torimaru M."/>
            <person name="Fukuda K."/>
            <person name="Mikami N."/>
        </authorList>
    </citation>
    <scope>NUCLEOTIDE SEQUENCE [LARGE SCALE GENOMIC DNA]</scope>
    <source>
        <strain evidence="1 2">KT1a</strain>
    </source>
</reference>
<evidence type="ECO:0000313" key="1">
    <source>
        <dbReference type="EMBL" id="GAA5811388.1"/>
    </source>
</evidence>
<keyword evidence="2" id="KW-1185">Reference proteome</keyword>
<organism evidence="1 2">
    <name type="scientific">Mucor flavus</name>
    <dbReference type="NCBI Taxonomy" id="439312"/>
    <lineage>
        <taxon>Eukaryota</taxon>
        <taxon>Fungi</taxon>
        <taxon>Fungi incertae sedis</taxon>
        <taxon>Mucoromycota</taxon>
        <taxon>Mucoromycotina</taxon>
        <taxon>Mucoromycetes</taxon>
        <taxon>Mucorales</taxon>
        <taxon>Mucorineae</taxon>
        <taxon>Mucoraceae</taxon>
        <taxon>Mucor</taxon>
    </lineage>
</organism>
<evidence type="ECO:0000313" key="2">
    <source>
        <dbReference type="Proteomes" id="UP001473302"/>
    </source>
</evidence>
<dbReference type="EMBL" id="BAABUK010000009">
    <property type="protein sequence ID" value="GAA5811388.1"/>
    <property type="molecule type" value="Genomic_DNA"/>
</dbReference>
<name>A0ABP9YWZ9_9FUNG</name>
<protein>
    <submittedName>
        <fullName evidence="1">Uncharacterized protein</fullName>
    </submittedName>
</protein>
<gene>
    <name evidence="1" type="ORF">MFLAVUS_004823</name>
</gene>
<accession>A0ABP9YWZ9</accession>
<sequence length="50" mass="5889">MTKRSDLFNTRLQPVVTPLLYSLDRQVTDSDSPETISNNLWFNDVIVFDW</sequence>
<comment type="caution">
    <text evidence="1">The sequence shown here is derived from an EMBL/GenBank/DDBJ whole genome shotgun (WGS) entry which is preliminary data.</text>
</comment>
<proteinExistence type="predicted"/>